<evidence type="ECO:0000256" key="1">
    <source>
        <dbReference type="ARBA" id="ARBA00022603"/>
    </source>
</evidence>
<dbReference type="KEGG" id="ssyr:SSYRP_v1c02700"/>
<dbReference type="AlphaFoldDB" id="R4UKS3"/>
<evidence type="ECO:0000313" key="5">
    <source>
        <dbReference type="Proteomes" id="UP000013963"/>
    </source>
</evidence>
<organism evidence="4 5">
    <name type="scientific">Spiroplasma syrphidicola EA-1</name>
    <dbReference type="NCBI Taxonomy" id="1276229"/>
    <lineage>
        <taxon>Bacteria</taxon>
        <taxon>Bacillati</taxon>
        <taxon>Mycoplasmatota</taxon>
        <taxon>Mollicutes</taxon>
        <taxon>Entomoplasmatales</taxon>
        <taxon>Spiroplasmataceae</taxon>
        <taxon>Spiroplasma</taxon>
    </lineage>
</organism>
<evidence type="ECO:0000313" key="4">
    <source>
        <dbReference type="EMBL" id="AGM25866.1"/>
    </source>
</evidence>
<dbReference type="SUPFAM" id="SSF53335">
    <property type="entry name" value="S-adenosyl-L-methionine-dependent methyltransferases"/>
    <property type="match status" value="3"/>
</dbReference>
<dbReference type="GO" id="GO:0008170">
    <property type="term" value="F:N-methyltransferase activity"/>
    <property type="evidence" value="ECO:0007669"/>
    <property type="project" value="InterPro"/>
</dbReference>
<keyword evidence="1 4" id="KW-0489">Methyltransferase</keyword>
<sequence length="401" mass="47259">MQLVKVKLLNKNKFILLEEKNTWKKRGRLWGDWTHRICSYVAMFSPALAEYFIDQYAPNDKDIVLDTFSGRGTTLLQARIMNKQSYAVDLNPFAYVLSRAKAKSFTEDKIIKRIKEWELEYLKYNNKSDNLDDINQDLKVYYSEKNLKQMLFIKKTYGENFANLTDEDNFILAITLGIMHGPMRKNGESIYLSLSMSNHTSMAVNYVKNYALKHNLTKPEDNVFEKICNRARYIFKKSDFFDNEAHVKLGNALNISEYFNITPKLVFTSPPYLNIINYTQQNWLKMWMLGFNNKDDNKKIKLDDNHNINEYKNFMLQYLSNISQICDKESTIVLVIGDVKKTNKLEYSFENIWKDYQHLSDLELIRIYEDTINQKLKATNSMGDRSGKATRVDKIYVFKKK</sequence>
<keyword evidence="2" id="KW-0808">Transferase</keyword>
<dbReference type="HOGENOM" id="CLU_027633_2_0_14"/>
<keyword evidence="5" id="KW-1185">Reference proteome</keyword>
<gene>
    <name evidence="4" type="ORF">SSYRP_v1c02700</name>
</gene>
<name>R4UKS3_9MOLU</name>
<dbReference type="Pfam" id="PF01555">
    <property type="entry name" value="N6_N4_Mtase"/>
    <property type="match status" value="1"/>
</dbReference>
<dbReference type="GO" id="GO:0003677">
    <property type="term" value="F:DNA binding"/>
    <property type="evidence" value="ECO:0007669"/>
    <property type="project" value="InterPro"/>
</dbReference>
<dbReference type="InterPro" id="IPR002941">
    <property type="entry name" value="DNA_methylase_N4/N6"/>
</dbReference>
<protein>
    <submittedName>
        <fullName evidence="4">Type II R/M system DNA methylase</fullName>
    </submittedName>
</protein>
<dbReference type="EMBL" id="CP005078">
    <property type="protein sequence ID" value="AGM25866.1"/>
    <property type="molecule type" value="Genomic_DNA"/>
</dbReference>
<dbReference type="Proteomes" id="UP000013963">
    <property type="component" value="Chromosome"/>
</dbReference>
<dbReference type="eggNOG" id="COG0863">
    <property type="taxonomic scope" value="Bacteria"/>
</dbReference>
<dbReference type="OrthoDB" id="9800801at2"/>
<dbReference type="PATRIC" id="fig|1276229.3.peg.269"/>
<proteinExistence type="predicted"/>
<evidence type="ECO:0000259" key="3">
    <source>
        <dbReference type="Pfam" id="PF01555"/>
    </source>
</evidence>
<dbReference type="RefSeq" id="WP_016340515.1">
    <property type="nucleotide sequence ID" value="NC_021284.1"/>
</dbReference>
<reference evidence="4 5" key="1">
    <citation type="journal article" date="2013" name="Genome Biol. Evol.">
        <title>Complete genomes of two dipteran-associated spiroplasmas provided insights into the origin, dynamics, and impacts of viral invasion in spiroplasma.</title>
        <authorList>
            <person name="Ku C."/>
            <person name="Lo W.S."/>
            <person name="Chen L.L."/>
            <person name="Kuo C.H."/>
        </authorList>
    </citation>
    <scope>NUCLEOTIDE SEQUENCE [LARGE SCALE GENOMIC DNA]</scope>
    <source>
        <strain evidence="4">EA-1</strain>
    </source>
</reference>
<evidence type="ECO:0000256" key="2">
    <source>
        <dbReference type="ARBA" id="ARBA00022679"/>
    </source>
</evidence>
<dbReference type="REBASE" id="64982">
    <property type="entry name" value="M.SsyEA1ORF2700P"/>
</dbReference>
<feature type="domain" description="DNA methylase N-4/N-6" evidence="3">
    <location>
        <begin position="38"/>
        <end position="93"/>
    </location>
</feature>
<dbReference type="STRING" id="1276229.SSYRP_v1c02700"/>
<dbReference type="GO" id="GO:0032259">
    <property type="term" value="P:methylation"/>
    <property type="evidence" value="ECO:0007669"/>
    <property type="project" value="UniProtKB-KW"/>
</dbReference>
<accession>R4UKS3</accession>
<dbReference type="Gene3D" id="3.40.50.150">
    <property type="entry name" value="Vaccinia Virus protein VP39"/>
    <property type="match status" value="2"/>
</dbReference>
<dbReference type="InterPro" id="IPR029063">
    <property type="entry name" value="SAM-dependent_MTases_sf"/>
</dbReference>